<organism evidence="3 4">
    <name type="scientific">Cordyceps confragosa</name>
    <name type="common">Lecanicillium lecanii</name>
    <dbReference type="NCBI Taxonomy" id="2714763"/>
    <lineage>
        <taxon>Eukaryota</taxon>
        <taxon>Fungi</taxon>
        <taxon>Dikarya</taxon>
        <taxon>Ascomycota</taxon>
        <taxon>Pezizomycotina</taxon>
        <taxon>Sordariomycetes</taxon>
        <taxon>Hypocreomycetidae</taxon>
        <taxon>Hypocreales</taxon>
        <taxon>Cordycipitaceae</taxon>
        <taxon>Akanthomyces</taxon>
    </lineage>
</organism>
<feature type="transmembrane region" description="Helical" evidence="2">
    <location>
        <begin position="175"/>
        <end position="198"/>
    </location>
</feature>
<proteinExistence type="predicted"/>
<dbReference type="Proteomes" id="UP000243081">
    <property type="component" value="Unassembled WGS sequence"/>
</dbReference>
<feature type="region of interest" description="Disordered" evidence="1">
    <location>
        <begin position="444"/>
        <end position="496"/>
    </location>
</feature>
<evidence type="ECO:0000256" key="2">
    <source>
        <dbReference type="SAM" id="Phobius"/>
    </source>
</evidence>
<dbReference type="PANTHER" id="PTHR38694">
    <property type="entry name" value="CONSERVED EXPRESSED PROTEIN"/>
    <property type="match status" value="1"/>
</dbReference>
<name>A0A179ICW1_CORDF</name>
<dbReference type="Pfam" id="PF11696">
    <property type="entry name" value="DUF3292"/>
    <property type="match status" value="1"/>
</dbReference>
<keyword evidence="2" id="KW-0812">Transmembrane</keyword>
<keyword evidence="4" id="KW-1185">Reference proteome</keyword>
<dbReference type="OrthoDB" id="1708389at2759"/>
<accession>A0A179ICW1</accession>
<feature type="transmembrane region" description="Helical" evidence="2">
    <location>
        <begin position="135"/>
        <end position="154"/>
    </location>
</feature>
<dbReference type="AlphaFoldDB" id="A0A179ICW1"/>
<feature type="region of interest" description="Disordered" evidence="1">
    <location>
        <begin position="268"/>
        <end position="314"/>
    </location>
</feature>
<sequence length="660" mass="72188">MTLPLDVSSTANPQTTFGLASAVHARPESLASQEHGAPTASPGLTASHALAQARAHQLGETRHGTGDGTCDDSVMDADADAAFQSHVLGMSRDDAWTTIRRFNLLVFRVKATKQWPSADFDMGSSQQGKTSPEQLQAQLARLYMTVIIGLFTFYKHVVRLRSWSEPMRTAKFLSVYLAAYLVNLLAPTFLLFILVMVMSPASRRLCFPHMPPSIVDAKTGGVQQAPAGVMASETSVTGAPEAHKGEAVEQEAHSFITSFSKLIMSITSDKDKDDGAPEDDPSPGIAKLSGKIANAKSKTDQDGQESNNDKTATPMKHAIEDFDPQPLLDTLFALIDTWERLGNVLDPVPLFSGDHPRQLLAACVAVPALITCYFSRDAMTKSAELLLGLVVFGEPVIRRSCGFLDRQLPSWRSYCELRNTVLKGVPTNAQLAITMFRVGERIRSPLPPPPVAQGLPSMEGTGNADSVAEIGTTVEQPRKDLESDADDSGQDGSDEHRWKSIERVMGFFKHSSKRAFRLFHKTDRMRASRGSTQAQARLDLGQTTREVPDAGPYKFPARYRGVAGYLHLATAAATPSVAWRSHDENLETAWAVMINDIADISKVDGMSFKTKHFVQWALDKESVMGLKLTMSTGECHHLDPVVKRDEVRLIAMGNQIWEVC</sequence>
<dbReference type="EMBL" id="LUKN01001853">
    <property type="protein sequence ID" value="OAR00103.1"/>
    <property type="molecule type" value="Genomic_DNA"/>
</dbReference>
<evidence type="ECO:0000313" key="4">
    <source>
        <dbReference type="Proteomes" id="UP000243081"/>
    </source>
</evidence>
<reference evidence="3 4" key="1">
    <citation type="submission" date="2016-03" db="EMBL/GenBank/DDBJ databases">
        <title>Fine-scale spatial genetic structure of a fungal parasite of coffee scale insects.</title>
        <authorList>
            <person name="Jackson D."/>
            <person name="Zemenick K.A."/>
            <person name="Malloure B."/>
            <person name="Quandt C.A."/>
            <person name="James T.Y."/>
        </authorList>
    </citation>
    <scope>NUCLEOTIDE SEQUENCE [LARGE SCALE GENOMIC DNA]</scope>
    <source>
        <strain evidence="3 4">UM487</strain>
    </source>
</reference>
<comment type="caution">
    <text evidence="3">The sequence shown here is derived from an EMBL/GenBank/DDBJ whole genome shotgun (WGS) entry which is preliminary data.</text>
</comment>
<dbReference type="PANTHER" id="PTHR38694:SF1">
    <property type="entry name" value="PEROXIN DOMAIN-CONTAINING PROTEIN"/>
    <property type="match status" value="1"/>
</dbReference>
<keyword evidence="2" id="KW-0472">Membrane</keyword>
<evidence type="ECO:0000313" key="3">
    <source>
        <dbReference type="EMBL" id="OAR00103.1"/>
    </source>
</evidence>
<dbReference type="OMA" id="QWALDKE"/>
<dbReference type="InterPro" id="IPR021709">
    <property type="entry name" value="DUF3292"/>
</dbReference>
<evidence type="ECO:0000256" key="1">
    <source>
        <dbReference type="SAM" id="MobiDB-lite"/>
    </source>
</evidence>
<protein>
    <submittedName>
        <fullName evidence="3">Uncharacterized protein</fullName>
    </submittedName>
</protein>
<gene>
    <name evidence="3" type="ORF">LLEC1_04407</name>
</gene>
<keyword evidence="2" id="KW-1133">Transmembrane helix</keyword>